<name>A0A2P5CX97_PARAD</name>
<comment type="caution">
    <text evidence="1">The sequence shown here is derived from an EMBL/GenBank/DDBJ whole genome shotgun (WGS) entry which is preliminary data.</text>
</comment>
<evidence type="ECO:0000313" key="1">
    <source>
        <dbReference type="EMBL" id="PON65673.1"/>
    </source>
</evidence>
<reference evidence="2" key="1">
    <citation type="submission" date="2016-06" db="EMBL/GenBank/DDBJ databases">
        <title>Parallel loss of symbiosis genes in relatives of nitrogen-fixing non-legume Parasponia.</title>
        <authorList>
            <person name="Van Velzen R."/>
            <person name="Holmer R."/>
            <person name="Bu F."/>
            <person name="Rutten L."/>
            <person name="Van Zeijl A."/>
            <person name="Liu W."/>
            <person name="Santuari L."/>
            <person name="Cao Q."/>
            <person name="Sharma T."/>
            <person name="Shen D."/>
            <person name="Roswanjaya Y."/>
            <person name="Wardhani T."/>
            <person name="Kalhor M.S."/>
            <person name="Jansen J."/>
            <person name="Van den Hoogen J."/>
            <person name="Gungor B."/>
            <person name="Hartog M."/>
            <person name="Hontelez J."/>
            <person name="Verver J."/>
            <person name="Yang W.-C."/>
            <person name="Schijlen E."/>
            <person name="Repin R."/>
            <person name="Schilthuizen M."/>
            <person name="Schranz E."/>
            <person name="Heidstra R."/>
            <person name="Miyata K."/>
            <person name="Fedorova E."/>
            <person name="Kohlen W."/>
            <person name="Bisseling T."/>
            <person name="Smit S."/>
            <person name="Geurts R."/>
        </authorList>
    </citation>
    <scope>NUCLEOTIDE SEQUENCE [LARGE SCALE GENOMIC DNA]</scope>
    <source>
        <strain evidence="2">cv. WU1-14</strain>
    </source>
</reference>
<accession>A0A2P5CX97</accession>
<feature type="non-terminal residue" evidence="1">
    <location>
        <position position="1"/>
    </location>
</feature>
<dbReference type="Proteomes" id="UP000237105">
    <property type="component" value="Unassembled WGS sequence"/>
</dbReference>
<sequence length="98" mass="10747">FSSKPWIEFMVECIDPRISSWWSCLAYSLARSITLSSLAIGSLSRRYLISVARVPSEPKLLVDSGNSTIAIVVVRAGKQVPNKGSLGSKNGIIYLELF</sequence>
<gene>
    <name evidence="1" type="ORF">PanWU01x14_114160</name>
</gene>
<dbReference type="EMBL" id="JXTB01000085">
    <property type="protein sequence ID" value="PON65673.1"/>
    <property type="molecule type" value="Genomic_DNA"/>
</dbReference>
<organism evidence="1 2">
    <name type="scientific">Parasponia andersonii</name>
    <name type="common">Sponia andersonii</name>
    <dbReference type="NCBI Taxonomy" id="3476"/>
    <lineage>
        <taxon>Eukaryota</taxon>
        <taxon>Viridiplantae</taxon>
        <taxon>Streptophyta</taxon>
        <taxon>Embryophyta</taxon>
        <taxon>Tracheophyta</taxon>
        <taxon>Spermatophyta</taxon>
        <taxon>Magnoliopsida</taxon>
        <taxon>eudicotyledons</taxon>
        <taxon>Gunneridae</taxon>
        <taxon>Pentapetalae</taxon>
        <taxon>rosids</taxon>
        <taxon>fabids</taxon>
        <taxon>Rosales</taxon>
        <taxon>Cannabaceae</taxon>
        <taxon>Parasponia</taxon>
    </lineage>
</organism>
<evidence type="ECO:0000313" key="2">
    <source>
        <dbReference type="Proteomes" id="UP000237105"/>
    </source>
</evidence>
<keyword evidence="2" id="KW-1185">Reference proteome</keyword>
<dbReference type="AlphaFoldDB" id="A0A2P5CX97"/>
<proteinExistence type="predicted"/>
<protein>
    <submittedName>
        <fullName evidence="1">Uncharacterized protein</fullName>
    </submittedName>
</protein>